<keyword evidence="11" id="KW-1185">Reference proteome</keyword>
<gene>
    <name evidence="10" type="ORF">SAMN02745157_3805</name>
</gene>
<feature type="domain" description="RCK C-terminal" evidence="9">
    <location>
        <begin position="205"/>
        <end position="287"/>
    </location>
</feature>
<dbReference type="SUPFAM" id="SSF116726">
    <property type="entry name" value="TrkA C-terminal domain-like"/>
    <property type="match status" value="2"/>
</dbReference>
<feature type="transmembrane region" description="Helical" evidence="8">
    <location>
        <begin position="90"/>
        <end position="111"/>
    </location>
</feature>
<proteinExistence type="inferred from homology"/>
<evidence type="ECO:0000256" key="8">
    <source>
        <dbReference type="SAM" id="Phobius"/>
    </source>
</evidence>
<feature type="transmembrane region" description="Helical" evidence="8">
    <location>
        <begin position="507"/>
        <end position="526"/>
    </location>
</feature>
<dbReference type="EMBL" id="FQUP01000004">
    <property type="protein sequence ID" value="SHG24888.1"/>
    <property type="molecule type" value="Genomic_DNA"/>
</dbReference>
<evidence type="ECO:0000313" key="10">
    <source>
        <dbReference type="EMBL" id="SHG24888.1"/>
    </source>
</evidence>
<dbReference type="InterPro" id="IPR050144">
    <property type="entry name" value="AAE_transporter"/>
</dbReference>
<keyword evidence="6 8" id="KW-1133">Transmembrane helix</keyword>
<feature type="transmembrane region" description="Helical" evidence="8">
    <location>
        <begin position="411"/>
        <end position="431"/>
    </location>
</feature>
<dbReference type="InterPro" id="IPR006512">
    <property type="entry name" value="YidE_YbjL"/>
</dbReference>
<dbReference type="GO" id="GO:0008324">
    <property type="term" value="F:monoatomic cation transmembrane transporter activity"/>
    <property type="evidence" value="ECO:0007669"/>
    <property type="project" value="InterPro"/>
</dbReference>
<dbReference type="Pfam" id="PF06826">
    <property type="entry name" value="Asp-Al_Ex"/>
    <property type="match status" value="2"/>
</dbReference>
<feature type="transmembrane region" description="Helical" evidence="8">
    <location>
        <begin position="60"/>
        <end position="78"/>
    </location>
</feature>
<keyword evidence="5 8" id="KW-0812">Transmembrane</keyword>
<dbReference type="Pfam" id="PF02080">
    <property type="entry name" value="TrkA_C"/>
    <property type="match status" value="2"/>
</dbReference>
<evidence type="ECO:0000256" key="1">
    <source>
        <dbReference type="ARBA" id="ARBA00004651"/>
    </source>
</evidence>
<feature type="transmembrane region" description="Helical" evidence="8">
    <location>
        <begin position="34"/>
        <end position="53"/>
    </location>
</feature>
<comment type="similarity">
    <text evidence="2">Belongs to the AAE transporter (TC 2.A.81) family.</text>
</comment>
<dbReference type="GO" id="GO:0006813">
    <property type="term" value="P:potassium ion transport"/>
    <property type="evidence" value="ECO:0007669"/>
    <property type="project" value="InterPro"/>
</dbReference>
<evidence type="ECO:0000256" key="6">
    <source>
        <dbReference type="ARBA" id="ARBA00022989"/>
    </source>
</evidence>
<dbReference type="InterPro" id="IPR036721">
    <property type="entry name" value="RCK_C_sf"/>
</dbReference>
<dbReference type="PANTHER" id="PTHR30445:SF9">
    <property type="match status" value="1"/>
</dbReference>
<dbReference type="Proteomes" id="UP000184485">
    <property type="component" value="Unassembled WGS sequence"/>
</dbReference>
<dbReference type="STRING" id="1122133.SAMN02745157_3805"/>
<feature type="domain" description="RCK C-terminal" evidence="9">
    <location>
        <begin position="289"/>
        <end position="377"/>
    </location>
</feature>
<evidence type="ECO:0000256" key="7">
    <source>
        <dbReference type="ARBA" id="ARBA00023136"/>
    </source>
</evidence>
<feature type="transmembrane region" description="Helical" evidence="8">
    <location>
        <begin position="12"/>
        <end position="28"/>
    </location>
</feature>
<keyword evidence="4" id="KW-1003">Cell membrane</keyword>
<evidence type="ECO:0000259" key="9">
    <source>
        <dbReference type="PROSITE" id="PS51202"/>
    </source>
</evidence>
<organism evidence="10 11">
    <name type="scientific">Kaistia soli DSM 19436</name>
    <dbReference type="NCBI Taxonomy" id="1122133"/>
    <lineage>
        <taxon>Bacteria</taxon>
        <taxon>Pseudomonadati</taxon>
        <taxon>Pseudomonadota</taxon>
        <taxon>Alphaproteobacteria</taxon>
        <taxon>Hyphomicrobiales</taxon>
        <taxon>Kaistiaceae</taxon>
        <taxon>Kaistia</taxon>
    </lineage>
</organism>
<evidence type="ECO:0000313" key="11">
    <source>
        <dbReference type="Proteomes" id="UP000184485"/>
    </source>
</evidence>
<dbReference type="NCBIfam" id="TIGR03802">
    <property type="entry name" value="Asp_Ala_antiprt"/>
    <property type="match status" value="1"/>
</dbReference>
<dbReference type="GO" id="GO:0005886">
    <property type="term" value="C:plasma membrane"/>
    <property type="evidence" value="ECO:0007669"/>
    <property type="project" value="UniProtKB-SubCell"/>
</dbReference>
<feature type="transmembrane region" description="Helical" evidence="8">
    <location>
        <begin position="474"/>
        <end position="495"/>
    </location>
</feature>
<reference evidence="10 11" key="1">
    <citation type="submission" date="2016-11" db="EMBL/GenBank/DDBJ databases">
        <authorList>
            <person name="Jaros S."/>
            <person name="Januszkiewicz K."/>
            <person name="Wedrychowicz H."/>
        </authorList>
    </citation>
    <scope>NUCLEOTIDE SEQUENCE [LARGE SCALE GENOMIC DNA]</scope>
    <source>
        <strain evidence="10 11">DSM 19436</strain>
    </source>
</reference>
<evidence type="ECO:0000256" key="2">
    <source>
        <dbReference type="ARBA" id="ARBA00009854"/>
    </source>
</evidence>
<evidence type="ECO:0000256" key="3">
    <source>
        <dbReference type="ARBA" id="ARBA00022448"/>
    </source>
</evidence>
<dbReference type="NCBIfam" id="TIGR01625">
    <property type="entry name" value="YidE_YbjL_dupl"/>
    <property type="match status" value="1"/>
</dbReference>
<dbReference type="InterPro" id="IPR022457">
    <property type="entry name" value="Asp_Ala_antiprt"/>
</dbReference>
<dbReference type="PROSITE" id="PS51202">
    <property type="entry name" value="RCK_C"/>
    <property type="match status" value="2"/>
</dbReference>
<feature type="transmembrane region" description="Helical" evidence="8">
    <location>
        <begin position="386"/>
        <end position="405"/>
    </location>
</feature>
<evidence type="ECO:0000256" key="5">
    <source>
        <dbReference type="ARBA" id="ARBA00022692"/>
    </source>
</evidence>
<dbReference type="PANTHER" id="PTHR30445">
    <property type="entry name" value="K(+)_H(+) ANTIPORTER SUBUNIT KHTT"/>
    <property type="match status" value="1"/>
</dbReference>
<dbReference type="InterPro" id="IPR006037">
    <property type="entry name" value="RCK_C"/>
</dbReference>
<protein>
    <submittedName>
        <fullName evidence="10">Putative transport protein</fullName>
    </submittedName>
</protein>
<name>A0A1M5I916_9HYPH</name>
<dbReference type="Gene3D" id="3.30.70.1450">
    <property type="entry name" value="Regulator of K+ conductance, C-terminal domain"/>
    <property type="match status" value="2"/>
</dbReference>
<feature type="transmembrane region" description="Helical" evidence="8">
    <location>
        <begin position="123"/>
        <end position="142"/>
    </location>
</feature>
<keyword evidence="3" id="KW-0813">Transport</keyword>
<keyword evidence="7 8" id="KW-0472">Membrane</keyword>
<evidence type="ECO:0000256" key="4">
    <source>
        <dbReference type="ARBA" id="ARBA00022475"/>
    </source>
</evidence>
<feature type="transmembrane region" description="Helical" evidence="8">
    <location>
        <begin position="538"/>
        <end position="560"/>
    </location>
</feature>
<accession>A0A1M5I916</accession>
<sequence length="561" mass="59568">MWDWFAAALRDNPAIALFLTVAVAYPIGTFRYRGISLGTVAATLIVGILIGQLRIDISHNVAIVFFLLFLFAIGYRVGPQFVRGVARDGAPQALFAVVMCAVSFDTAYGAARMAGYDLSYGSGLFAGAATASAALGLSTSAIQGLGLSADETRAMVGALSTAFAMTYIFGTIGPILIISQLGPRVLRIDLAKACRAYEKRLGGSAHGAGTSWHHYVLRTYRLFEGSPQIGRTIEEIEVRETRSRCFFGQLRRDRALLEPHPATVLRSGDVVSIAGPRGGLQRLFDVGAEEVEDLELLTIPTTGVDVVVTRRAVDGKTLAELAHMEATHGIFLTRIRRGAMGDEIPILPNTAIHRGDVLTVVGQPERIRASIATIGRADFSDKETDVTTMFLMIAIGALVGVPVLMLGGVPLTLSTAGGVLFAGIAAGWQRSTFPTFGNIPPPVIWFMNVVGLNLFIAVIGITSGSSFVEGVQHVGLPLFLWGMLATSLPVTLGLLIGKYIFRFDDALVLGCCAGASTSTATLGLLTDQAESQVPTLGYTIPYAVSNTLLTIGGILMVTFLK</sequence>
<feature type="transmembrane region" description="Helical" evidence="8">
    <location>
        <begin position="154"/>
        <end position="178"/>
    </location>
</feature>
<feature type="transmembrane region" description="Helical" evidence="8">
    <location>
        <begin position="443"/>
        <end position="462"/>
    </location>
</feature>
<dbReference type="OrthoDB" id="5166626at2"/>
<dbReference type="RefSeq" id="WP_073055951.1">
    <property type="nucleotide sequence ID" value="NZ_FQUP01000004.1"/>
</dbReference>
<comment type="subcellular location">
    <subcellularLocation>
        <location evidence="1">Cell membrane</location>
        <topology evidence="1">Multi-pass membrane protein</topology>
    </subcellularLocation>
</comment>
<dbReference type="AlphaFoldDB" id="A0A1M5I916"/>